<feature type="region of interest" description="Disordered" evidence="1">
    <location>
        <begin position="65"/>
        <end position="89"/>
    </location>
</feature>
<feature type="compositionally biased region" description="Polar residues" evidence="1">
    <location>
        <begin position="67"/>
        <end position="76"/>
    </location>
</feature>
<dbReference type="EMBL" id="BMAW01132837">
    <property type="protein sequence ID" value="GFU45203.1"/>
    <property type="molecule type" value="Genomic_DNA"/>
</dbReference>
<proteinExistence type="predicted"/>
<sequence>MDLEDMEVEQDCQQQQQHASWMAVVRRVPRKGRFRGGGAGAGADMVSAVMSRRILRTSVDGGAESSLLLQQPSREQVNPPAEECRISGG</sequence>
<name>A0A8X6QTS8_NEPPI</name>
<protein>
    <submittedName>
        <fullName evidence="2">Uncharacterized protein</fullName>
    </submittedName>
</protein>
<dbReference type="AlphaFoldDB" id="A0A8X6QTS8"/>
<evidence type="ECO:0000313" key="3">
    <source>
        <dbReference type="Proteomes" id="UP000887013"/>
    </source>
</evidence>
<reference evidence="2" key="1">
    <citation type="submission" date="2020-08" db="EMBL/GenBank/DDBJ databases">
        <title>Multicomponent nature underlies the extraordinary mechanical properties of spider dragline silk.</title>
        <authorList>
            <person name="Kono N."/>
            <person name="Nakamura H."/>
            <person name="Mori M."/>
            <person name="Yoshida Y."/>
            <person name="Ohtoshi R."/>
            <person name="Malay A.D."/>
            <person name="Moran D.A.P."/>
            <person name="Tomita M."/>
            <person name="Numata K."/>
            <person name="Arakawa K."/>
        </authorList>
    </citation>
    <scope>NUCLEOTIDE SEQUENCE</scope>
</reference>
<comment type="caution">
    <text evidence="2">The sequence shown here is derived from an EMBL/GenBank/DDBJ whole genome shotgun (WGS) entry which is preliminary data.</text>
</comment>
<evidence type="ECO:0000256" key="1">
    <source>
        <dbReference type="SAM" id="MobiDB-lite"/>
    </source>
</evidence>
<keyword evidence="3" id="KW-1185">Reference proteome</keyword>
<dbReference type="Proteomes" id="UP000887013">
    <property type="component" value="Unassembled WGS sequence"/>
</dbReference>
<organism evidence="2 3">
    <name type="scientific">Nephila pilipes</name>
    <name type="common">Giant wood spider</name>
    <name type="synonym">Nephila maculata</name>
    <dbReference type="NCBI Taxonomy" id="299642"/>
    <lineage>
        <taxon>Eukaryota</taxon>
        <taxon>Metazoa</taxon>
        <taxon>Ecdysozoa</taxon>
        <taxon>Arthropoda</taxon>
        <taxon>Chelicerata</taxon>
        <taxon>Arachnida</taxon>
        <taxon>Araneae</taxon>
        <taxon>Araneomorphae</taxon>
        <taxon>Entelegynae</taxon>
        <taxon>Araneoidea</taxon>
        <taxon>Nephilidae</taxon>
        <taxon>Nephila</taxon>
    </lineage>
</organism>
<evidence type="ECO:0000313" key="2">
    <source>
        <dbReference type="EMBL" id="GFU45203.1"/>
    </source>
</evidence>
<gene>
    <name evidence="2" type="ORF">NPIL_472791</name>
</gene>
<accession>A0A8X6QTS8</accession>